<proteinExistence type="predicted"/>
<evidence type="ECO:0000313" key="3">
    <source>
        <dbReference type="WBParaSite" id="Pan_g1026.t1"/>
    </source>
</evidence>
<accession>A0A7E4UMG6</accession>
<feature type="transmembrane region" description="Helical" evidence="1">
    <location>
        <begin position="33"/>
        <end position="55"/>
    </location>
</feature>
<evidence type="ECO:0000313" key="2">
    <source>
        <dbReference type="Proteomes" id="UP000492821"/>
    </source>
</evidence>
<keyword evidence="1" id="KW-1133">Transmembrane helix</keyword>
<sequence>MDADLLIQSLFSTIPWVVNSICNHFLPFHNDEYLYCVTNIAVSLGFIAPAVYLFVVNEHNNRNVDYGYRAYQLANRLSNLSCGSRRYCVLGLKRMMWMHNLHTVVLQTSFTLFRNLRQSLARGPVITNWYISQFASGHS</sequence>
<reference evidence="3" key="2">
    <citation type="submission" date="2020-10" db="UniProtKB">
        <authorList>
            <consortium name="WormBaseParasite"/>
        </authorList>
    </citation>
    <scope>IDENTIFICATION</scope>
</reference>
<keyword evidence="2" id="KW-1185">Reference proteome</keyword>
<name>A0A7E4UMG6_PANRE</name>
<keyword evidence="1" id="KW-0812">Transmembrane</keyword>
<protein>
    <submittedName>
        <fullName evidence="3">7TM_GPCR_Srx domain-containing protein</fullName>
    </submittedName>
</protein>
<organism evidence="2 3">
    <name type="scientific">Panagrellus redivivus</name>
    <name type="common">Microworm</name>
    <dbReference type="NCBI Taxonomy" id="6233"/>
    <lineage>
        <taxon>Eukaryota</taxon>
        <taxon>Metazoa</taxon>
        <taxon>Ecdysozoa</taxon>
        <taxon>Nematoda</taxon>
        <taxon>Chromadorea</taxon>
        <taxon>Rhabditida</taxon>
        <taxon>Tylenchina</taxon>
        <taxon>Panagrolaimomorpha</taxon>
        <taxon>Panagrolaimoidea</taxon>
        <taxon>Panagrolaimidae</taxon>
        <taxon>Panagrellus</taxon>
    </lineage>
</organism>
<dbReference type="WBParaSite" id="Pan_g1026.t1">
    <property type="protein sequence ID" value="Pan_g1026.t1"/>
    <property type="gene ID" value="Pan_g1026"/>
</dbReference>
<reference evidence="2" key="1">
    <citation type="journal article" date="2013" name="Genetics">
        <title>The draft genome and transcriptome of Panagrellus redivivus are shaped by the harsh demands of a free-living lifestyle.</title>
        <authorList>
            <person name="Srinivasan J."/>
            <person name="Dillman A.R."/>
            <person name="Macchietto M.G."/>
            <person name="Heikkinen L."/>
            <person name="Lakso M."/>
            <person name="Fracchia K.M."/>
            <person name="Antoshechkin I."/>
            <person name="Mortazavi A."/>
            <person name="Wong G."/>
            <person name="Sternberg P.W."/>
        </authorList>
    </citation>
    <scope>NUCLEOTIDE SEQUENCE [LARGE SCALE GENOMIC DNA]</scope>
    <source>
        <strain evidence="2">MT8872</strain>
    </source>
</reference>
<evidence type="ECO:0000256" key="1">
    <source>
        <dbReference type="SAM" id="Phobius"/>
    </source>
</evidence>
<dbReference type="AlphaFoldDB" id="A0A7E4UMG6"/>
<keyword evidence="1" id="KW-0472">Membrane</keyword>
<dbReference type="Proteomes" id="UP000492821">
    <property type="component" value="Unassembled WGS sequence"/>
</dbReference>